<reference evidence="7" key="1">
    <citation type="submission" date="2020-02" db="EMBL/GenBank/DDBJ databases">
        <authorList>
            <person name="Meier V. D."/>
        </authorList>
    </citation>
    <scope>NUCLEOTIDE SEQUENCE</scope>
    <source>
        <strain evidence="7">AVDCRST_MAG56</strain>
    </source>
</reference>
<evidence type="ECO:0000259" key="6">
    <source>
        <dbReference type="Pfam" id="PF08281"/>
    </source>
</evidence>
<keyword evidence="3" id="KW-0731">Sigma factor</keyword>
<dbReference type="InterPro" id="IPR013249">
    <property type="entry name" value="RNA_pol_sigma70_r4_t2"/>
</dbReference>
<proteinExistence type="inferred from homology"/>
<dbReference type="GO" id="GO:0006352">
    <property type="term" value="P:DNA-templated transcription initiation"/>
    <property type="evidence" value="ECO:0007669"/>
    <property type="project" value="InterPro"/>
</dbReference>
<dbReference type="Pfam" id="PF08281">
    <property type="entry name" value="Sigma70_r4_2"/>
    <property type="match status" value="1"/>
</dbReference>
<feature type="domain" description="RNA polymerase sigma-70 region 2" evidence="5">
    <location>
        <begin position="29"/>
        <end position="94"/>
    </location>
</feature>
<sequence length="200" mass="22774">MSGKVNGWRNEEELWQAFQAGNQTAFARLYELYVDTLFSYCTRFTPDRDLVKDCIHDLFVELWKSRSTVSTTTSVRFYLLACIKRKVLRQLEKGQAKAAGSSLAQEADATLSHEASLIQQQEWEQLQSGLQHALGHLTKRQREAIFFKFYENLPYEQIASAMNVNAQSVYNLVFCALRTLKKHLPAESAALALLLAHVLA</sequence>
<dbReference type="InterPro" id="IPR007627">
    <property type="entry name" value="RNA_pol_sigma70_r2"/>
</dbReference>
<dbReference type="Gene3D" id="1.10.10.10">
    <property type="entry name" value="Winged helix-like DNA-binding domain superfamily/Winged helix DNA-binding domain"/>
    <property type="match status" value="1"/>
</dbReference>
<organism evidence="7">
    <name type="scientific">uncultured Cytophagales bacterium</name>
    <dbReference type="NCBI Taxonomy" id="158755"/>
    <lineage>
        <taxon>Bacteria</taxon>
        <taxon>Pseudomonadati</taxon>
        <taxon>Bacteroidota</taxon>
        <taxon>Sphingobacteriia</taxon>
        <taxon>Sphingobacteriales</taxon>
        <taxon>environmental samples</taxon>
    </lineage>
</organism>
<accession>A0A6J4H6M5</accession>
<dbReference type="SUPFAM" id="SSF88946">
    <property type="entry name" value="Sigma2 domain of RNA polymerase sigma factors"/>
    <property type="match status" value="1"/>
</dbReference>
<evidence type="ECO:0000259" key="5">
    <source>
        <dbReference type="Pfam" id="PF04542"/>
    </source>
</evidence>
<keyword evidence="4" id="KW-0804">Transcription</keyword>
<keyword evidence="2" id="KW-0805">Transcription regulation</keyword>
<dbReference type="InterPro" id="IPR013324">
    <property type="entry name" value="RNA_pol_sigma_r3/r4-like"/>
</dbReference>
<evidence type="ECO:0000256" key="3">
    <source>
        <dbReference type="ARBA" id="ARBA00023082"/>
    </source>
</evidence>
<dbReference type="InterPro" id="IPR039425">
    <property type="entry name" value="RNA_pol_sigma-70-like"/>
</dbReference>
<dbReference type="GO" id="GO:0003677">
    <property type="term" value="F:DNA binding"/>
    <property type="evidence" value="ECO:0007669"/>
    <property type="project" value="InterPro"/>
</dbReference>
<protein>
    <submittedName>
        <fullName evidence="7">RNA polymerase ECF-type sigma factor</fullName>
    </submittedName>
</protein>
<evidence type="ECO:0000256" key="1">
    <source>
        <dbReference type="ARBA" id="ARBA00010641"/>
    </source>
</evidence>
<gene>
    <name evidence="7" type="ORF">AVDCRST_MAG56-198</name>
</gene>
<dbReference type="PANTHER" id="PTHR43133:SF46">
    <property type="entry name" value="RNA POLYMERASE SIGMA-70 FACTOR ECF SUBFAMILY"/>
    <property type="match status" value="1"/>
</dbReference>
<evidence type="ECO:0000256" key="2">
    <source>
        <dbReference type="ARBA" id="ARBA00023015"/>
    </source>
</evidence>
<dbReference type="GO" id="GO:0016987">
    <property type="term" value="F:sigma factor activity"/>
    <property type="evidence" value="ECO:0007669"/>
    <property type="project" value="UniProtKB-KW"/>
</dbReference>
<evidence type="ECO:0000313" key="7">
    <source>
        <dbReference type="EMBL" id="CAA9216443.1"/>
    </source>
</evidence>
<feature type="domain" description="RNA polymerase sigma factor 70 region 4 type 2" evidence="6">
    <location>
        <begin position="130"/>
        <end position="180"/>
    </location>
</feature>
<dbReference type="InterPro" id="IPR036388">
    <property type="entry name" value="WH-like_DNA-bd_sf"/>
</dbReference>
<dbReference type="Gene3D" id="1.10.1740.10">
    <property type="match status" value="1"/>
</dbReference>
<comment type="similarity">
    <text evidence="1">Belongs to the sigma-70 factor family. ECF subfamily.</text>
</comment>
<dbReference type="AlphaFoldDB" id="A0A6J4H6M5"/>
<dbReference type="PANTHER" id="PTHR43133">
    <property type="entry name" value="RNA POLYMERASE ECF-TYPE SIGMA FACTO"/>
    <property type="match status" value="1"/>
</dbReference>
<dbReference type="InterPro" id="IPR014284">
    <property type="entry name" value="RNA_pol_sigma-70_dom"/>
</dbReference>
<dbReference type="InterPro" id="IPR013325">
    <property type="entry name" value="RNA_pol_sigma_r2"/>
</dbReference>
<dbReference type="SUPFAM" id="SSF88659">
    <property type="entry name" value="Sigma3 and sigma4 domains of RNA polymerase sigma factors"/>
    <property type="match status" value="1"/>
</dbReference>
<name>A0A6J4H6M5_9SPHI</name>
<dbReference type="EMBL" id="CADCTQ010000020">
    <property type="protein sequence ID" value="CAA9216443.1"/>
    <property type="molecule type" value="Genomic_DNA"/>
</dbReference>
<dbReference type="NCBIfam" id="TIGR02937">
    <property type="entry name" value="sigma70-ECF"/>
    <property type="match status" value="1"/>
</dbReference>
<evidence type="ECO:0000256" key="4">
    <source>
        <dbReference type="ARBA" id="ARBA00023163"/>
    </source>
</evidence>
<dbReference type="Pfam" id="PF04542">
    <property type="entry name" value="Sigma70_r2"/>
    <property type="match status" value="1"/>
</dbReference>